<dbReference type="InterPro" id="IPR016162">
    <property type="entry name" value="Ald_DH_N"/>
</dbReference>
<dbReference type="InterPro" id="IPR047110">
    <property type="entry name" value="GABD/Sad-like"/>
</dbReference>
<evidence type="ECO:0000313" key="5">
    <source>
        <dbReference type="EMBL" id="PMD05180.1"/>
    </source>
</evidence>
<comment type="caution">
    <text evidence="5">The sequence shown here is derived from an EMBL/GenBank/DDBJ whole genome shotgun (WGS) entry which is preliminary data.</text>
</comment>
<dbReference type="PANTHER" id="PTHR43217">
    <property type="entry name" value="SUCCINATE SEMIALDEHYDE DEHYDROGENASE [NAD(P)+] SAD"/>
    <property type="match status" value="1"/>
</dbReference>
<protein>
    <submittedName>
        <fullName evidence="5">Succinate-semialdehyde dehydrogenase</fullName>
    </submittedName>
</protein>
<evidence type="ECO:0000313" key="6">
    <source>
        <dbReference type="Proteomes" id="UP000235598"/>
    </source>
</evidence>
<dbReference type="RefSeq" id="WP_102239121.1">
    <property type="nucleotide sequence ID" value="NZ_PNHK01000003.1"/>
</dbReference>
<gene>
    <name evidence="5" type="ORF">CJ199_08835</name>
</gene>
<dbReference type="InterPro" id="IPR016161">
    <property type="entry name" value="Ald_DH/histidinol_DH"/>
</dbReference>
<proteinExistence type="inferred from homology"/>
<dbReference type="InterPro" id="IPR016163">
    <property type="entry name" value="Ald_DH_C"/>
</dbReference>
<comment type="similarity">
    <text evidence="1">Belongs to the aldehyde dehydrogenase family.</text>
</comment>
<dbReference type="Gene3D" id="3.40.605.10">
    <property type="entry name" value="Aldehyde Dehydrogenase, Chain A, domain 1"/>
    <property type="match status" value="1"/>
</dbReference>
<feature type="domain" description="Aldehyde dehydrogenase" evidence="4">
    <location>
        <begin position="3"/>
        <end position="450"/>
    </location>
</feature>
<dbReference type="CDD" id="cd07100">
    <property type="entry name" value="ALDH_SSADH1_GabD1"/>
    <property type="match status" value="1"/>
</dbReference>
<reference evidence="5 6" key="1">
    <citation type="submission" date="2017-09" db="EMBL/GenBank/DDBJ databases">
        <title>Bacterial strain isolated from the female urinary microbiota.</title>
        <authorList>
            <person name="Thomas-White K."/>
            <person name="Kumar N."/>
            <person name="Forster S."/>
            <person name="Putonti C."/>
            <person name="Lawley T."/>
            <person name="Wolfe A.J."/>
        </authorList>
    </citation>
    <scope>NUCLEOTIDE SEQUENCE [LARGE SCALE GENOMIC DNA]</scope>
    <source>
        <strain evidence="5 6">UMB1301</strain>
    </source>
</reference>
<dbReference type="InterPro" id="IPR015590">
    <property type="entry name" value="Aldehyde_DH_dom"/>
</dbReference>
<dbReference type="Pfam" id="PF00171">
    <property type="entry name" value="Aldedh"/>
    <property type="match status" value="1"/>
</dbReference>
<dbReference type="Proteomes" id="UP000235598">
    <property type="component" value="Unassembled WGS sequence"/>
</dbReference>
<sequence length="459" mass="50189">MSEYKVVNPANGETVKEYPTATDDQIKDALERSHKEYASWKTTPVEERVEILRKVAAIYRERSEELAKIIQTEMGKVIPAGQGEVEISARIYEYYADNAKAFIEEEKLRGANDGDAYLLRKPTGSILGIMPWNFPYYQVARFAAPNLALGNTILLKHAPQCPSSAEVMEQIFQEAGLPADAYINIYATNEQVADVILPDPRNQGVSLTGSERAGKAVAAEAGKNLKKVVLELGGSDPYVVLDSPDVAKTADLLFNTRMGNMGQACNSPKRMIVMEDIYDDFVSSITQAAKDIAVENPWEDPGKLAPLSSTGAKERFSEQVKATVDEGATLLAGGEDYDGPGAWVRPVVLTDVKKGSRGYYEELFGPAFMVFKVSSEEEAIELANDTPFGLGSAIFSSDSSRAEKVGAQIDSGMVYINTPEETREYLPFGGVKRSGIGRELGPLAMDEFANKQLFFKKNA</sequence>
<dbReference type="InterPro" id="IPR044148">
    <property type="entry name" value="ALDH_GabD1-like"/>
</dbReference>
<dbReference type="EMBL" id="PNHK01000003">
    <property type="protein sequence ID" value="PMD05180.1"/>
    <property type="molecule type" value="Genomic_DNA"/>
</dbReference>
<dbReference type="AlphaFoldDB" id="A0A2N6VM06"/>
<keyword evidence="3" id="KW-0560">Oxidoreductase</keyword>
<organism evidence="5 6">
    <name type="scientific">Brevibacterium paucivorans</name>
    <dbReference type="NCBI Taxonomy" id="170994"/>
    <lineage>
        <taxon>Bacteria</taxon>
        <taxon>Bacillati</taxon>
        <taxon>Actinomycetota</taxon>
        <taxon>Actinomycetes</taxon>
        <taxon>Micrococcales</taxon>
        <taxon>Brevibacteriaceae</taxon>
        <taxon>Brevibacterium</taxon>
    </lineage>
</organism>
<dbReference type="SUPFAM" id="SSF53720">
    <property type="entry name" value="ALDH-like"/>
    <property type="match status" value="1"/>
</dbReference>
<evidence type="ECO:0000256" key="2">
    <source>
        <dbReference type="ARBA" id="ARBA00022857"/>
    </source>
</evidence>
<dbReference type="GO" id="GO:0004777">
    <property type="term" value="F:succinate-semialdehyde dehydrogenase (NAD+) activity"/>
    <property type="evidence" value="ECO:0007669"/>
    <property type="project" value="TreeGrafter"/>
</dbReference>
<evidence type="ECO:0000259" key="4">
    <source>
        <dbReference type="Pfam" id="PF00171"/>
    </source>
</evidence>
<accession>A0A2N6VM06</accession>
<evidence type="ECO:0000256" key="3">
    <source>
        <dbReference type="ARBA" id="ARBA00023002"/>
    </source>
</evidence>
<name>A0A2N6VM06_9MICO</name>
<dbReference type="OrthoDB" id="6882680at2"/>
<dbReference type="FunFam" id="3.40.605.10:FF:000012">
    <property type="entry name" value="NAD-dependent succinate-semialdehyde dehydrogenase"/>
    <property type="match status" value="1"/>
</dbReference>
<dbReference type="PANTHER" id="PTHR43217:SF2">
    <property type="entry name" value="SUCCINATE-SEMIALDEHYDE DEHYDROGENASE [NADP(+)]"/>
    <property type="match status" value="1"/>
</dbReference>
<evidence type="ECO:0000256" key="1">
    <source>
        <dbReference type="ARBA" id="ARBA00009986"/>
    </source>
</evidence>
<keyword evidence="2" id="KW-0521">NADP</keyword>
<dbReference type="Gene3D" id="3.40.309.10">
    <property type="entry name" value="Aldehyde Dehydrogenase, Chain A, domain 2"/>
    <property type="match status" value="1"/>
</dbReference>
<dbReference type="GO" id="GO:0004030">
    <property type="term" value="F:aldehyde dehydrogenase [NAD(P)+] activity"/>
    <property type="evidence" value="ECO:0007669"/>
    <property type="project" value="InterPro"/>
</dbReference>